<dbReference type="InterPro" id="IPR013525">
    <property type="entry name" value="ABC2_TM"/>
</dbReference>
<feature type="transmembrane region" description="Helical" evidence="10">
    <location>
        <begin position="1054"/>
        <end position="1079"/>
    </location>
</feature>
<organism evidence="12 13">
    <name type="scientific">Neocallimastix californiae</name>
    <dbReference type="NCBI Taxonomy" id="1754190"/>
    <lineage>
        <taxon>Eukaryota</taxon>
        <taxon>Fungi</taxon>
        <taxon>Fungi incertae sedis</taxon>
        <taxon>Chytridiomycota</taxon>
        <taxon>Chytridiomycota incertae sedis</taxon>
        <taxon>Neocallimastigomycetes</taxon>
        <taxon>Neocallimastigales</taxon>
        <taxon>Neocallimastigaceae</taxon>
        <taxon>Neocallimastix</taxon>
    </lineage>
</organism>
<feature type="transmembrane region" description="Helical" evidence="10">
    <location>
        <begin position="846"/>
        <end position="865"/>
    </location>
</feature>
<feature type="transmembrane region" description="Helical" evidence="10">
    <location>
        <begin position="1124"/>
        <end position="1145"/>
    </location>
</feature>
<evidence type="ECO:0000256" key="6">
    <source>
        <dbReference type="ARBA" id="ARBA00022840"/>
    </source>
</evidence>
<dbReference type="Pfam" id="PF12698">
    <property type="entry name" value="ABC2_membrane_3"/>
    <property type="match status" value="2"/>
</dbReference>
<dbReference type="Pfam" id="PF00005">
    <property type="entry name" value="ABC_tran"/>
    <property type="match status" value="2"/>
</dbReference>
<dbReference type="Proteomes" id="UP000193920">
    <property type="component" value="Unassembled WGS sequence"/>
</dbReference>
<evidence type="ECO:0000313" key="12">
    <source>
        <dbReference type="EMBL" id="ORY44991.1"/>
    </source>
</evidence>
<name>A0A1Y2CD61_9FUNG</name>
<feature type="transmembrane region" description="Helical" evidence="10">
    <location>
        <begin position="364"/>
        <end position="386"/>
    </location>
</feature>
<feature type="transmembrane region" description="Helical" evidence="10">
    <location>
        <begin position="306"/>
        <end position="325"/>
    </location>
</feature>
<dbReference type="InterPro" id="IPR003439">
    <property type="entry name" value="ABC_transporter-like_ATP-bd"/>
</dbReference>
<comment type="similarity">
    <text evidence="2">Belongs to the ABC transporter superfamily. ABCA family.</text>
</comment>
<keyword evidence="4 10" id="KW-0812">Transmembrane</keyword>
<keyword evidence="5" id="KW-0547">Nucleotide-binding</keyword>
<feature type="transmembrane region" description="Helical" evidence="10">
    <location>
        <begin position="1008"/>
        <end position="1034"/>
    </location>
</feature>
<feature type="compositionally biased region" description="Polar residues" evidence="9">
    <location>
        <begin position="1303"/>
        <end position="1315"/>
    </location>
</feature>
<comment type="subcellular location">
    <subcellularLocation>
        <location evidence="1">Membrane</location>
        <topology evidence="1">Multi-pass membrane protein</topology>
    </subcellularLocation>
</comment>
<feature type="transmembrane region" description="Helical" evidence="10">
    <location>
        <begin position="238"/>
        <end position="262"/>
    </location>
</feature>
<feature type="domain" description="ABC transporter" evidence="11">
    <location>
        <begin position="1431"/>
        <end position="1665"/>
    </location>
</feature>
<evidence type="ECO:0000256" key="10">
    <source>
        <dbReference type="SAM" id="Phobius"/>
    </source>
</evidence>
<evidence type="ECO:0000256" key="7">
    <source>
        <dbReference type="ARBA" id="ARBA00022989"/>
    </source>
</evidence>
<evidence type="ECO:0000256" key="2">
    <source>
        <dbReference type="ARBA" id="ARBA00008869"/>
    </source>
</evidence>
<evidence type="ECO:0000313" key="13">
    <source>
        <dbReference type="Proteomes" id="UP000193920"/>
    </source>
</evidence>
<feature type="compositionally biased region" description="Low complexity" evidence="9">
    <location>
        <begin position="1290"/>
        <end position="1302"/>
    </location>
</feature>
<dbReference type="Gene3D" id="3.40.50.300">
    <property type="entry name" value="P-loop containing nucleotide triphosphate hydrolases"/>
    <property type="match status" value="2"/>
</dbReference>
<dbReference type="SUPFAM" id="SSF52540">
    <property type="entry name" value="P-loop containing nucleoside triphosphate hydrolases"/>
    <property type="match status" value="2"/>
</dbReference>
<dbReference type="EMBL" id="MCOG01000112">
    <property type="protein sequence ID" value="ORY44991.1"/>
    <property type="molecule type" value="Genomic_DNA"/>
</dbReference>
<keyword evidence="13" id="KW-1185">Reference proteome</keyword>
<dbReference type="PANTHER" id="PTHR19229">
    <property type="entry name" value="ATP-BINDING CASSETTE TRANSPORTER SUBFAMILY A ABCA"/>
    <property type="match status" value="1"/>
</dbReference>
<keyword evidence="8 10" id="KW-0472">Membrane</keyword>
<feature type="transmembrane region" description="Helical" evidence="10">
    <location>
        <begin position="331"/>
        <end position="352"/>
    </location>
</feature>
<evidence type="ECO:0000256" key="5">
    <source>
        <dbReference type="ARBA" id="ARBA00022741"/>
    </source>
</evidence>
<gene>
    <name evidence="12" type="ORF">LY90DRAFT_384935</name>
</gene>
<feature type="domain" description="ABC transporter" evidence="11">
    <location>
        <begin position="439"/>
        <end position="679"/>
    </location>
</feature>
<keyword evidence="6" id="KW-0067">ATP-binding</keyword>
<feature type="transmembrane region" description="Helical" evidence="10">
    <location>
        <begin position="193"/>
        <end position="218"/>
    </location>
</feature>
<accession>A0A1Y2CD61</accession>
<reference evidence="12 13" key="1">
    <citation type="submission" date="2016-08" db="EMBL/GenBank/DDBJ databases">
        <title>A Parts List for Fungal Cellulosomes Revealed by Comparative Genomics.</title>
        <authorList>
            <consortium name="DOE Joint Genome Institute"/>
            <person name="Haitjema C.H."/>
            <person name="Gilmore S.P."/>
            <person name="Henske J.K."/>
            <person name="Solomon K.V."/>
            <person name="De Groot R."/>
            <person name="Kuo A."/>
            <person name="Mondo S.J."/>
            <person name="Salamov A.A."/>
            <person name="Labutti K."/>
            <person name="Zhao Z."/>
            <person name="Chiniquy J."/>
            <person name="Barry K."/>
            <person name="Brewer H.M."/>
            <person name="Purvine S.O."/>
            <person name="Wright A.T."/>
            <person name="Boxma B."/>
            <person name="Van Alen T."/>
            <person name="Hackstein J.H."/>
            <person name="Baker S.E."/>
            <person name="Grigoriev I.V."/>
            <person name="O'Malley M.A."/>
        </authorList>
    </citation>
    <scope>NUCLEOTIDE SEQUENCE [LARGE SCALE GENOMIC DNA]</scope>
    <source>
        <strain evidence="12 13">G1</strain>
    </source>
</reference>
<evidence type="ECO:0000256" key="4">
    <source>
        <dbReference type="ARBA" id="ARBA00022692"/>
    </source>
</evidence>
<dbReference type="GO" id="GO:0005524">
    <property type="term" value="F:ATP binding"/>
    <property type="evidence" value="ECO:0007669"/>
    <property type="project" value="UniProtKB-KW"/>
</dbReference>
<feature type="region of interest" description="Disordered" evidence="9">
    <location>
        <begin position="1290"/>
        <end position="1315"/>
    </location>
</feature>
<dbReference type="CDD" id="cd03263">
    <property type="entry name" value="ABC_subfamily_A"/>
    <property type="match status" value="2"/>
</dbReference>
<feature type="transmembrane region" description="Helical" evidence="10">
    <location>
        <begin position="1086"/>
        <end position="1104"/>
    </location>
</feature>
<proteinExistence type="inferred from homology"/>
<evidence type="ECO:0000256" key="3">
    <source>
        <dbReference type="ARBA" id="ARBA00022448"/>
    </source>
</evidence>
<dbReference type="FunFam" id="3.40.50.300:FF:000335">
    <property type="entry name" value="ATP binding cassette subfamily A member 5"/>
    <property type="match status" value="2"/>
</dbReference>
<keyword evidence="7 10" id="KW-1133">Transmembrane helix</keyword>
<dbReference type="STRING" id="1754190.A0A1Y2CD61"/>
<evidence type="ECO:0000256" key="9">
    <source>
        <dbReference type="SAM" id="MobiDB-lite"/>
    </source>
</evidence>
<dbReference type="OrthoDB" id="2109100at2759"/>
<dbReference type="InterPro" id="IPR003593">
    <property type="entry name" value="AAA+_ATPase"/>
</dbReference>
<dbReference type="GO" id="GO:0016887">
    <property type="term" value="F:ATP hydrolysis activity"/>
    <property type="evidence" value="ECO:0007669"/>
    <property type="project" value="InterPro"/>
</dbReference>
<comment type="caution">
    <text evidence="12">The sequence shown here is derived from an EMBL/GenBank/DDBJ whole genome shotgun (WGS) entry which is preliminary data.</text>
</comment>
<dbReference type="SMART" id="SM00382">
    <property type="entry name" value="AAA"/>
    <property type="match status" value="2"/>
</dbReference>
<protein>
    <recommendedName>
        <fullName evidence="11">ABC transporter domain-containing protein</fullName>
    </recommendedName>
</protein>
<evidence type="ECO:0000256" key="8">
    <source>
        <dbReference type="ARBA" id="ARBA00023136"/>
    </source>
</evidence>
<feature type="transmembrane region" description="Helical" evidence="10">
    <location>
        <begin position="1215"/>
        <end position="1236"/>
    </location>
</feature>
<feature type="transmembrane region" description="Helical" evidence="10">
    <location>
        <begin position="274"/>
        <end position="294"/>
    </location>
</feature>
<dbReference type="GO" id="GO:0016020">
    <property type="term" value="C:membrane"/>
    <property type="evidence" value="ECO:0007669"/>
    <property type="project" value="UniProtKB-SubCell"/>
</dbReference>
<feature type="transmembrane region" description="Helical" evidence="10">
    <location>
        <begin position="1166"/>
        <end position="1195"/>
    </location>
</feature>
<keyword evidence="3" id="KW-0813">Transport</keyword>
<dbReference type="PROSITE" id="PS50893">
    <property type="entry name" value="ABC_TRANSPORTER_2"/>
    <property type="match status" value="2"/>
</dbReference>
<dbReference type="InterPro" id="IPR026082">
    <property type="entry name" value="ABCA"/>
</dbReference>
<evidence type="ECO:0000259" key="11">
    <source>
        <dbReference type="PROSITE" id="PS50893"/>
    </source>
</evidence>
<dbReference type="InterPro" id="IPR027417">
    <property type="entry name" value="P-loop_NTPase"/>
</dbReference>
<evidence type="ECO:0000256" key="1">
    <source>
        <dbReference type="ARBA" id="ARBA00004141"/>
    </source>
</evidence>
<sequence>MLFTAFINGENNIGITQEKGPSSPISINKIFQLKNYTSTHQKPIIGFVLPEDNPDDNIIHMIMNNDILSGYHFKHFKDRNQMNDYYYENHEQFLLAGVIFESRDYFQYTIRVNDTLVPKTTAKRYVDDVVNQEIFNMNNNLTEPEKYLNIFTPLQVAIDQSIIRLATRNDNFIYHPYIGEFGKPLDIYYINDLYVAAFPYFISVSYAFICIMIINSIVLEKEKGIKETLLLSGVYPSVFWLSWFVIYAALFTVISLILTVLYIQTKTLSNVNPIFVFLSILFYGFSLIILSFYISCFFHNTKTSGVVSSIIIISFCCSELCISFLNRTQKVILSFPFSPIAFGSFIMEANNLKLNDQTLSLTNIFHSSAGTFFICIFLNNLLYLLLLSITDRVNSGENNLYHYFSKKFLKKEIEENSKITYLQDIEEDFQERSNKIPAVEVCELYKVYKRKRNWIGKKYNKNRSTFFTALNNVSFKVYQDEIFSILGHNGAGKTSLIKIMAGAIKASKGTVLYEGKDINSNTQAVRENFGVCTQNNVIYDELTVEQHLKFYAELKNVNVNIYDLLKEVDLLEYRNKRAINLSGGQKRELSIAIAILGNPKFIFLDEPTTSLDPLSRRKIWYLIQKLKKGRVIFLTTHYMEEADILADRKLILNEGKIRCLGTSLYLKNHFNMNYNLEIETDDVKKVEDLIHYYIPEAKYVQPIVREEEEEESHQNFNEYDEEGENLHNTKYHTWKLPLNSTIYFESLFNELESVTGKNKLIKYHGLTMPTLEELFINLQDHSQESYTDASSSHNKKLRKRGSAQQTLLNMQQRLPHLKPIEKRNVLHKIRILIKYRFKIYLNDKSFGFSAIIAPFLMSFIIFFTVKKALSSVTEQPSEIISLQNLYPQDYLNYDIWNSSPNITYQNVYSPYLSSNGLNKEEAKSIIKALPLSGLPSPKTEYSYYIASFNNKVLAPGTYNIDVYYNSSVTHAIPVTINAISNAILESKNITQQIKVQSHPFTNYDQNKFVICLLMCTFIIISIFIAVTKFGPLIVRERTNYLVQQLELKGVSRTQYWIACLITDSLIYLFACFLIFLPGFILKFDPIYNPILLIMIVIGLLIWLFPTILHQYVLSFIFDNEDTAFTYLFIINYYTLLVGFCVATYIDNPFNTFNILQSTGAMFSSNYVRFNVIITILCPSYGICGILYSIFFLYLFNDENDYELSIKNLFKLNNNISPLFMTLVLLFLFLFILLVYLDSHQQKRSYRILKSKNIRKTSSKSFDKSYDQTFNSLVKPINVNTIVQSSVLTSPSSTIVTSPSSISDQSTYISPSSNVSNTNSDHFSFDQYSKSSKSGSYPRFQRSTSNSIYPSLNKVMISKENFEDYYPAAIAQKYREEMEMGDSDVKKEYEYVRHHFQELPFSAMHVSKEFKCQGMFDRETKEYIKQKKLEDLRYDEPHLSYYSNKIVKTVLGDVNFGLRYRECLGLLGPNGAGKSTLLNIFTGGLVPTTGQVYYQGGEIIDPELGVPMFGYCPQNDILWKELTLRDHIKFFLQLRGYENEDAQLYATQFINTCGLEEHQNKQMHYLSGGTKRKLSLILAICNFPKIILLDEPTAGIDPSTRRLIWNIILEVKERNNSSIILTTHSIDEASYLCERIGILVNGRLRYIGSSENLKMKYGNSYILEVQSDLLDAFHQEIIERACLFEQHPFKMERLSINRVKYEIQFTGNKNIGHIFYIMEKCKSSHLISDYSFSQTTLEQVFLNFSKNQINDS</sequence>
<dbReference type="GO" id="GO:0140359">
    <property type="term" value="F:ABC-type transporter activity"/>
    <property type="evidence" value="ECO:0007669"/>
    <property type="project" value="InterPro"/>
</dbReference>